<dbReference type="CDD" id="cd02020">
    <property type="entry name" value="CMPK"/>
    <property type="match status" value="1"/>
</dbReference>
<dbReference type="KEGG" id="scor:J3U87_16820"/>
<evidence type="ECO:0000256" key="1">
    <source>
        <dbReference type="ARBA" id="ARBA00009427"/>
    </source>
</evidence>
<dbReference type="EMBL" id="CP071793">
    <property type="protein sequence ID" value="QTD54110.1"/>
    <property type="molecule type" value="Genomic_DNA"/>
</dbReference>
<dbReference type="Gene3D" id="3.40.50.300">
    <property type="entry name" value="P-loop containing nucleotide triphosphate hydrolases"/>
    <property type="match status" value="1"/>
</dbReference>
<proteinExistence type="inferred from homology"/>
<dbReference type="PANTHER" id="PTHR21299">
    <property type="entry name" value="CYTIDYLATE KINASE/PANTOATE-BETA-ALANINE LIGASE"/>
    <property type="match status" value="1"/>
</dbReference>
<dbReference type="InterPro" id="IPR027417">
    <property type="entry name" value="P-loop_NTPase"/>
</dbReference>
<sequence length="225" mass="24859">MKQIIAIDGPSGVGKSSVSKQLAKALGWTYLDTGATYRAVTLAWLRSDRKVERLADGAWLAGLDIDFREGAVYLNGEDVSQAIRTEEVTAQVSLVSAQSGVRADLTRLQRKIGNLRPCILDGRDIGTVVFPDAFLKVFLTAGEAVRARRRWTQLGGERSGRSFEQVLEDQRVRDRKDASRSLAPLKKADDAWELDTDTYDQDQVAALIEREARRRLGEGSEPGNP</sequence>
<evidence type="ECO:0000256" key="7">
    <source>
        <dbReference type="ARBA" id="ARBA00048478"/>
    </source>
</evidence>
<protein>
    <recommendedName>
        <fullName evidence="8">Cytidylate kinase</fullName>
        <shortName evidence="8">CK</shortName>
        <ecNumber evidence="8">2.7.4.25</ecNumber>
    </recommendedName>
    <alternativeName>
        <fullName evidence="8">Cytidine monophosphate kinase</fullName>
        <shortName evidence="8">CMP kinase</shortName>
    </alternativeName>
</protein>
<dbReference type="SUPFAM" id="SSF52540">
    <property type="entry name" value="P-loop containing nucleoside triphosphate hydrolases"/>
    <property type="match status" value="1"/>
</dbReference>
<keyword evidence="11" id="KW-1185">Reference proteome</keyword>
<gene>
    <name evidence="8" type="primary">cmk</name>
    <name evidence="10" type="ORF">J3U87_16820</name>
</gene>
<dbReference type="NCBIfam" id="TIGR00017">
    <property type="entry name" value="cmk"/>
    <property type="match status" value="1"/>
</dbReference>
<keyword evidence="4 8" id="KW-0418">Kinase</keyword>
<dbReference type="AlphaFoldDB" id="A0A8A4TX98"/>
<feature type="binding site" evidence="8">
    <location>
        <begin position="9"/>
        <end position="17"/>
    </location>
    <ligand>
        <name>ATP</name>
        <dbReference type="ChEBI" id="CHEBI:30616"/>
    </ligand>
</feature>
<feature type="domain" description="Cytidylate kinase" evidence="9">
    <location>
        <begin position="5"/>
        <end position="211"/>
    </location>
</feature>
<evidence type="ECO:0000259" key="9">
    <source>
        <dbReference type="Pfam" id="PF02224"/>
    </source>
</evidence>
<evidence type="ECO:0000256" key="8">
    <source>
        <dbReference type="HAMAP-Rule" id="MF_00238"/>
    </source>
</evidence>
<dbReference type="EC" id="2.7.4.25" evidence="8"/>
<dbReference type="GO" id="GO:0005829">
    <property type="term" value="C:cytosol"/>
    <property type="evidence" value="ECO:0007669"/>
    <property type="project" value="TreeGrafter"/>
</dbReference>
<accession>A0A8A4TX98</accession>
<comment type="subcellular location">
    <subcellularLocation>
        <location evidence="8">Cytoplasm</location>
    </subcellularLocation>
</comment>
<dbReference type="PANTHER" id="PTHR21299:SF2">
    <property type="entry name" value="CYTIDYLATE KINASE"/>
    <property type="match status" value="1"/>
</dbReference>
<evidence type="ECO:0000313" key="11">
    <source>
        <dbReference type="Proteomes" id="UP000663929"/>
    </source>
</evidence>
<dbReference type="HAMAP" id="MF_00238">
    <property type="entry name" value="Cytidyl_kinase_type1"/>
    <property type="match status" value="1"/>
</dbReference>
<dbReference type="GO" id="GO:0005524">
    <property type="term" value="F:ATP binding"/>
    <property type="evidence" value="ECO:0007669"/>
    <property type="project" value="UniProtKB-UniRule"/>
</dbReference>
<evidence type="ECO:0000256" key="6">
    <source>
        <dbReference type="ARBA" id="ARBA00047615"/>
    </source>
</evidence>
<evidence type="ECO:0000256" key="4">
    <source>
        <dbReference type="ARBA" id="ARBA00022777"/>
    </source>
</evidence>
<dbReference type="Pfam" id="PF02224">
    <property type="entry name" value="Cytidylate_kin"/>
    <property type="match status" value="1"/>
</dbReference>
<dbReference type="GO" id="GO:0036431">
    <property type="term" value="F:dCMP kinase activity"/>
    <property type="evidence" value="ECO:0007669"/>
    <property type="project" value="InterPro"/>
</dbReference>
<keyword evidence="5 8" id="KW-0067">ATP-binding</keyword>
<evidence type="ECO:0000256" key="2">
    <source>
        <dbReference type="ARBA" id="ARBA00022679"/>
    </source>
</evidence>
<dbReference type="RefSeq" id="WP_237384209.1">
    <property type="nucleotide sequence ID" value="NZ_CP071793.1"/>
</dbReference>
<organism evidence="10 11">
    <name type="scientific">Sulfidibacter corallicola</name>
    <dbReference type="NCBI Taxonomy" id="2818388"/>
    <lineage>
        <taxon>Bacteria</taxon>
        <taxon>Pseudomonadati</taxon>
        <taxon>Acidobacteriota</taxon>
        <taxon>Holophagae</taxon>
        <taxon>Acanthopleuribacterales</taxon>
        <taxon>Acanthopleuribacteraceae</taxon>
        <taxon>Sulfidibacter</taxon>
    </lineage>
</organism>
<evidence type="ECO:0000256" key="5">
    <source>
        <dbReference type="ARBA" id="ARBA00022840"/>
    </source>
</evidence>
<keyword evidence="8" id="KW-0963">Cytoplasm</keyword>
<dbReference type="GO" id="GO:0006220">
    <property type="term" value="P:pyrimidine nucleotide metabolic process"/>
    <property type="evidence" value="ECO:0007669"/>
    <property type="project" value="UniProtKB-UniRule"/>
</dbReference>
<dbReference type="Proteomes" id="UP000663929">
    <property type="component" value="Chromosome"/>
</dbReference>
<reference evidence="10" key="1">
    <citation type="submission" date="2021-03" db="EMBL/GenBank/DDBJ databases">
        <title>Acanthopleuribacteraceae sp. M133.</title>
        <authorList>
            <person name="Wang G."/>
        </authorList>
    </citation>
    <scope>NUCLEOTIDE SEQUENCE</scope>
    <source>
        <strain evidence="10">M133</strain>
    </source>
</reference>
<evidence type="ECO:0000256" key="3">
    <source>
        <dbReference type="ARBA" id="ARBA00022741"/>
    </source>
</evidence>
<comment type="catalytic activity">
    <reaction evidence="7 8">
        <text>CMP + ATP = CDP + ADP</text>
        <dbReference type="Rhea" id="RHEA:11600"/>
        <dbReference type="ChEBI" id="CHEBI:30616"/>
        <dbReference type="ChEBI" id="CHEBI:58069"/>
        <dbReference type="ChEBI" id="CHEBI:60377"/>
        <dbReference type="ChEBI" id="CHEBI:456216"/>
        <dbReference type="EC" id="2.7.4.25"/>
    </reaction>
</comment>
<dbReference type="GO" id="GO:0015949">
    <property type="term" value="P:nucleobase-containing small molecule interconversion"/>
    <property type="evidence" value="ECO:0007669"/>
    <property type="project" value="TreeGrafter"/>
</dbReference>
<name>A0A8A4TX98_SULCO</name>
<dbReference type="InterPro" id="IPR003136">
    <property type="entry name" value="Cytidylate_kin"/>
</dbReference>
<comment type="catalytic activity">
    <reaction evidence="6 8">
        <text>dCMP + ATP = dCDP + ADP</text>
        <dbReference type="Rhea" id="RHEA:25094"/>
        <dbReference type="ChEBI" id="CHEBI:30616"/>
        <dbReference type="ChEBI" id="CHEBI:57566"/>
        <dbReference type="ChEBI" id="CHEBI:58593"/>
        <dbReference type="ChEBI" id="CHEBI:456216"/>
        <dbReference type="EC" id="2.7.4.25"/>
    </reaction>
</comment>
<keyword evidence="3 8" id="KW-0547">Nucleotide-binding</keyword>
<dbReference type="InterPro" id="IPR011994">
    <property type="entry name" value="Cytidylate_kinase_dom"/>
</dbReference>
<keyword evidence="2 8" id="KW-0808">Transferase</keyword>
<evidence type="ECO:0000313" key="10">
    <source>
        <dbReference type="EMBL" id="QTD54110.1"/>
    </source>
</evidence>
<comment type="similarity">
    <text evidence="1 8">Belongs to the cytidylate kinase family. Type 1 subfamily.</text>
</comment>